<reference evidence="8 9" key="1">
    <citation type="submission" date="2020-08" db="EMBL/GenBank/DDBJ databases">
        <title>Genomic Encyclopedia of Type Strains, Phase IV (KMG-IV): sequencing the most valuable type-strain genomes for metagenomic binning, comparative biology and taxonomic classification.</title>
        <authorList>
            <person name="Goeker M."/>
        </authorList>
    </citation>
    <scope>NUCLEOTIDE SEQUENCE [LARGE SCALE GENOMIC DNA]</scope>
    <source>
        <strain evidence="8 9">DSM 28760</strain>
    </source>
</reference>
<evidence type="ECO:0000313" key="8">
    <source>
        <dbReference type="EMBL" id="MBB3808542.1"/>
    </source>
</evidence>
<dbReference type="SUPFAM" id="SSF56954">
    <property type="entry name" value="Outer membrane efflux proteins (OEP)"/>
    <property type="match status" value="1"/>
</dbReference>
<evidence type="ECO:0000256" key="3">
    <source>
        <dbReference type="ARBA" id="ARBA00022448"/>
    </source>
</evidence>
<evidence type="ECO:0000256" key="2">
    <source>
        <dbReference type="ARBA" id="ARBA00007613"/>
    </source>
</evidence>
<dbReference type="GO" id="GO:1990281">
    <property type="term" value="C:efflux pump complex"/>
    <property type="evidence" value="ECO:0007669"/>
    <property type="project" value="TreeGrafter"/>
</dbReference>
<dbReference type="GO" id="GO:0015288">
    <property type="term" value="F:porin activity"/>
    <property type="evidence" value="ECO:0007669"/>
    <property type="project" value="TreeGrafter"/>
</dbReference>
<dbReference type="GO" id="GO:0015562">
    <property type="term" value="F:efflux transmembrane transporter activity"/>
    <property type="evidence" value="ECO:0007669"/>
    <property type="project" value="InterPro"/>
</dbReference>
<evidence type="ECO:0000313" key="9">
    <source>
        <dbReference type="Proteomes" id="UP000537592"/>
    </source>
</evidence>
<evidence type="ECO:0000256" key="6">
    <source>
        <dbReference type="ARBA" id="ARBA00023136"/>
    </source>
</evidence>
<dbReference type="GO" id="GO:0009279">
    <property type="term" value="C:cell outer membrane"/>
    <property type="evidence" value="ECO:0007669"/>
    <property type="project" value="UniProtKB-SubCell"/>
</dbReference>
<dbReference type="InterPro" id="IPR010130">
    <property type="entry name" value="T1SS_OMP_TolC"/>
</dbReference>
<dbReference type="InterPro" id="IPR051906">
    <property type="entry name" value="TolC-like"/>
</dbReference>
<proteinExistence type="inferred from homology"/>
<protein>
    <submittedName>
        <fullName evidence="8">Outer membrane protein</fullName>
    </submittedName>
</protein>
<dbReference type="PANTHER" id="PTHR30026">
    <property type="entry name" value="OUTER MEMBRANE PROTEIN TOLC"/>
    <property type="match status" value="1"/>
</dbReference>
<dbReference type="NCBIfam" id="TIGR01844">
    <property type="entry name" value="type_I_sec_TolC"/>
    <property type="match status" value="1"/>
</dbReference>
<organism evidence="8 9">
    <name type="scientific">Pseudochelatococcus contaminans</name>
    <dbReference type="NCBI Taxonomy" id="1538103"/>
    <lineage>
        <taxon>Bacteria</taxon>
        <taxon>Pseudomonadati</taxon>
        <taxon>Pseudomonadota</taxon>
        <taxon>Alphaproteobacteria</taxon>
        <taxon>Hyphomicrobiales</taxon>
        <taxon>Chelatococcaceae</taxon>
        <taxon>Pseudochelatococcus</taxon>
    </lineage>
</organism>
<dbReference type="PANTHER" id="PTHR30026:SF22">
    <property type="entry name" value="OUTER MEMBRANE EFFLUX PROTEIN"/>
    <property type="match status" value="1"/>
</dbReference>
<accession>A0A7W5Z200</accession>
<comment type="subcellular location">
    <subcellularLocation>
        <location evidence="1">Cell outer membrane</location>
    </subcellularLocation>
</comment>
<keyword evidence="7" id="KW-0998">Cell outer membrane</keyword>
<sequence length="496" mass="53903">MPRFSRDLRAPSRIIPYASHNRCDAGLHRVLLRYDAPSGKVSRATLLATFLMMTTATFSQAHAETMNGALAKAYAGNPTLNVQRASLRATDENVPQALAGYRPTVNASASASVARTQTRYPGSRATETLYPSSFGIQIDQNIFDGNRTRSSVRAAEAQVLGGREQLRNTEQTVLLDGAVAYMNVLRDTAVLNLQRNNVEVLVEQLRQTEDRFGVGEVTRTDVAQAEASLANSRADETVAEANLRTSIATYNQMIGETPRKLGPGTSAERHLPKTLEDAIRVGLAEHPAIIAALHGVDVAEFQVKVVESELYPQLGVSAGVTREFDSSYTRDRVVTSGVVQAQLRVPIYEGGLVYSKTRAAKEQAGQQRLQVDVTRDQVQQAVVSAWANLEASKQRISAAQSAVKANEIALAGTREEAKVGQRTTLDVLNAQQVLLSSRVSLVTAQRDRIVASYEVLQAIGRLSAEMLSLKVARYDASTHFDQVKGKWVGTSTPDGR</sequence>
<dbReference type="InterPro" id="IPR003423">
    <property type="entry name" value="OMP_efflux"/>
</dbReference>
<evidence type="ECO:0000256" key="5">
    <source>
        <dbReference type="ARBA" id="ARBA00022692"/>
    </source>
</evidence>
<evidence type="ECO:0000256" key="4">
    <source>
        <dbReference type="ARBA" id="ARBA00022452"/>
    </source>
</evidence>
<dbReference type="EMBL" id="JACICC010000001">
    <property type="protein sequence ID" value="MBB3808542.1"/>
    <property type="molecule type" value="Genomic_DNA"/>
</dbReference>
<dbReference type="AlphaFoldDB" id="A0A7W5Z200"/>
<comment type="caution">
    <text evidence="8">The sequence shown here is derived from an EMBL/GenBank/DDBJ whole genome shotgun (WGS) entry which is preliminary data.</text>
</comment>
<keyword evidence="3" id="KW-0813">Transport</keyword>
<evidence type="ECO:0000256" key="7">
    <source>
        <dbReference type="ARBA" id="ARBA00023237"/>
    </source>
</evidence>
<keyword evidence="5" id="KW-0812">Transmembrane</keyword>
<dbReference type="Proteomes" id="UP000537592">
    <property type="component" value="Unassembled WGS sequence"/>
</dbReference>
<keyword evidence="9" id="KW-1185">Reference proteome</keyword>
<dbReference type="Gene3D" id="1.20.1600.10">
    <property type="entry name" value="Outer membrane efflux proteins (OEP)"/>
    <property type="match status" value="1"/>
</dbReference>
<comment type="similarity">
    <text evidence="2">Belongs to the outer membrane factor (OMF) (TC 1.B.17) family.</text>
</comment>
<dbReference type="Pfam" id="PF02321">
    <property type="entry name" value="OEP"/>
    <property type="match status" value="2"/>
</dbReference>
<evidence type="ECO:0000256" key="1">
    <source>
        <dbReference type="ARBA" id="ARBA00004442"/>
    </source>
</evidence>
<keyword evidence="6" id="KW-0472">Membrane</keyword>
<keyword evidence="4" id="KW-1134">Transmembrane beta strand</keyword>
<name>A0A7W5Z200_9HYPH</name>
<gene>
    <name evidence="8" type="ORF">FHS81_000596</name>
</gene>